<dbReference type="InterPro" id="IPR011712">
    <property type="entry name" value="Sig_transdc_His_kin_sub3_dim/P"/>
</dbReference>
<dbReference type="PANTHER" id="PTHR24421:SF10">
    <property type="entry name" value="NITRATE_NITRITE SENSOR PROTEIN NARQ"/>
    <property type="match status" value="1"/>
</dbReference>
<evidence type="ECO:0000256" key="4">
    <source>
        <dbReference type="ARBA" id="ARBA00022679"/>
    </source>
</evidence>
<dbReference type="Pfam" id="PF07730">
    <property type="entry name" value="HisKA_3"/>
    <property type="match status" value="1"/>
</dbReference>
<organism evidence="11 12">
    <name type="scientific">Rubricoccus marinus</name>
    <dbReference type="NCBI Taxonomy" id="716817"/>
    <lineage>
        <taxon>Bacteria</taxon>
        <taxon>Pseudomonadati</taxon>
        <taxon>Rhodothermota</taxon>
        <taxon>Rhodothermia</taxon>
        <taxon>Rhodothermales</taxon>
        <taxon>Rubricoccaceae</taxon>
        <taxon>Rubricoccus</taxon>
    </lineage>
</organism>
<dbReference type="Gene3D" id="2.60.40.10">
    <property type="entry name" value="Immunoglobulins"/>
    <property type="match status" value="1"/>
</dbReference>
<dbReference type="Gene3D" id="3.30.565.10">
    <property type="entry name" value="Histidine kinase-like ATPase, C-terminal domain"/>
    <property type="match status" value="1"/>
</dbReference>
<keyword evidence="4" id="KW-0808">Transferase</keyword>
<dbReference type="EC" id="2.7.13.3" evidence="2"/>
<comment type="catalytic activity">
    <reaction evidence="1">
        <text>ATP + protein L-histidine = ADP + protein N-phospho-L-histidine.</text>
        <dbReference type="EC" id="2.7.13.3"/>
    </reaction>
</comment>
<evidence type="ECO:0000256" key="1">
    <source>
        <dbReference type="ARBA" id="ARBA00000085"/>
    </source>
</evidence>
<gene>
    <name evidence="11" type="ORF">BSZ36_05190</name>
</gene>
<evidence type="ECO:0000256" key="5">
    <source>
        <dbReference type="ARBA" id="ARBA00022741"/>
    </source>
</evidence>
<dbReference type="AlphaFoldDB" id="A0A259TXD3"/>
<dbReference type="InterPro" id="IPR003594">
    <property type="entry name" value="HATPase_dom"/>
</dbReference>
<sequence>MRLALLAVLLASGAAHAQPLLDVLTRADGLPSDYVLAVHQDRWGFLWFGTDAGTVRWDGRRARTFSIDEGLPHPYVKGFAETADGTLWAATNRGLARRTVTGWEAQDSPLGDSPIGGITTDDQGRLLVSNRFMLARLEDGRWRSLYRETGLGRWDAPLLDVGDGRILVSGFHEARALLLTPENSGAPEAGFRAEPLAIEGIGPLTPGTYVAVYRIGGRLIGAILSERGKRELVPLRLDLSAKRILAGAPLLDAPIPGLAGHGSTTYVFGSGGIREVDLQSGTFSPFILTDHVVTTASDGEGGVWVGTFGSGVARIGGTHLTSLTDRPARRIALAGDEAWAAGVSTTMHADLSEQEPRVWSINKTGPRSVTVTPDGRFRLSGQAWLFAPTTTAETKRGLRGQNGLLNEVEDGNWVSGSAETADSLWLGSYGSGVRRFLKASGALVEVDTVSTADGLPTETVEDVVRTRAGTWAITRQGLALVRGGRARALGVAQGLPSSAVYSLYEARDGTHWVGTNHGVARLAPEALQPGGRWRAEAIGAQEMEGEAVVAFFERAQAPEAVWAVTTRGLWRIEGGRARAVGGFPLVRDRRETIEHAAYHAPSDRLLLATSAGVSIADLGALPASAPEAPPAAIVGARVDGDEVPLAGTPRRARLADLVPGRHRVEIAVAALQFSGTGRVEWRTESRGADSLWREAVDGRISLEDVGAGTHVVEVRAVAPGGAVSPEAARVIFSVTPQWWERRAVQALLALAMVGLLVVGVRYASQRRLRARVRQLEVAERVRAERERISRDLHDHVGAEVAAILTHAEVGRLRASARGDNADDLREVEHRARRTMGSLREAIWALGQSTLTASTLAARLERFSNVQTGPLGFTVDVRATGDSDRPLAPAQALALYRIGQEAIRNAAQHSGGSHLDIVVSATPRYASITVRDDGSFASSGDGAPPNPGAPVARGLGLRNMRARAEAVGGTFALANGGGTTIRAEIPLVDS</sequence>
<keyword evidence="3" id="KW-0597">Phosphoprotein</keyword>
<dbReference type="GO" id="GO:0046983">
    <property type="term" value="F:protein dimerization activity"/>
    <property type="evidence" value="ECO:0007669"/>
    <property type="project" value="InterPro"/>
</dbReference>
<dbReference type="GO" id="GO:0000155">
    <property type="term" value="F:phosphorelay sensor kinase activity"/>
    <property type="evidence" value="ECO:0007669"/>
    <property type="project" value="InterPro"/>
</dbReference>
<dbReference type="Gene3D" id="1.20.5.1930">
    <property type="match status" value="1"/>
</dbReference>
<dbReference type="Gene3D" id="2.130.10.10">
    <property type="entry name" value="YVTN repeat-like/Quinoprotein amine dehydrogenase"/>
    <property type="match status" value="2"/>
</dbReference>
<evidence type="ECO:0000256" key="2">
    <source>
        <dbReference type="ARBA" id="ARBA00012438"/>
    </source>
</evidence>
<dbReference type="SUPFAM" id="SSF63829">
    <property type="entry name" value="Calcium-dependent phosphotriesterase"/>
    <property type="match status" value="2"/>
</dbReference>
<evidence type="ECO:0000313" key="12">
    <source>
        <dbReference type="Proteomes" id="UP000216446"/>
    </source>
</evidence>
<evidence type="ECO:0000256" key="7">
    <source>
        <dbReference type="ARBA" id="ARBA00022840"/>
    </source>
</evidence>
<feature type="chain" id="PRO_5012288654" description="histidine kinase" evidence="9">
    <location>
        <begin position="18"/>
        <end position="989"/>
    </location>
</feature>
<dbReference type="InterPro" id="IPR015943">
    <property type="entry name" value="WD40/YVTN_repeat-like_dom_sf"/>
</dbReference>
<evidence type="ECO:0000256" key="6">
    <source>
        <dbReference type="ARBA" id="ARBA00022777"/>
    </source>
</evidence>
<keyword evidence="5" id="KW-0547">Nucleotide-binding</keyword>
<name>A0A259TXD3_9BACT</name>
<keyword evidence="9" id="KW-0732">Signal</keyword>
<dbReference type="InterPro" id="IPR036890">
    <property type="entry name" value="HATPase_C_sf"/>
</dbReference>
<proteinExistence type="predicted"/>
<dbReference type="Proteomes" id="UP000216446">
    <property type="component" value="Unassembled WGS sequence"/>
</dbReference>
<dbReference type="InParanoid" id="A0A259TXD3"/>
<keyword evidence="7" id="KW-0067">ATP-binding</keyword>
<keyword evidence="12" id="KW-1185">Reference proteome</keyword>
<dbReference type="GO" id="GO:0005524">
    <property type="term" value="F:ATP binding"/>
    <property type="evidence" value="ECO:0007669"/>
    <property type="project" value="UniProtKB-KW"/>
</dbReference>
<keyword evidence="8" id="KW-0902">Two-component regulatory system</keyword>
<dbReference type="Pfam" id="PF02518">
    <property type="entry name" value="HATPase_c"/>
    <property type="match status" value="1"/>
</dbReference>
<dbReference type="InterPro" id="IPR050482">
    <property type="entry name" value="Sensor_HK_TwoCompSys"/>
</dbReference>
<dbReference type="InterPro" id="IPR011110">
    <property type="entry name" value="Reg_prop"/>
</dbReference>
<evidence type="ECO:0000256" key="3">
    <source>
        <dbReference type="ARBA" id="ARBA00022553"/>
    </source>
</evidence>
<feature type="domain" description="Histidine kinase/HSP90-like ATPase" evidence="10">
    <location>
        <begin position="889"/>
        <end position="988"/>
    </location>
</feature>
<evidence type="ECO:0000259" key="10">
    <source>
        <dbReference type="SMART" id="SM00387"/>
    </source>
</evidence>
<dbReference type="SUPFAM" id="SSF55874">
    <property type="entry name" value="ATPase domain of HSP90 chaperone/DNA topoisomerase II/histidine kinase"/>
    <property type="match status" value="1"/>
</dbReference>
<comment type="caution">
    <text evidence="11">The sequence shown here is derived from an EMBL/GenBank/DDBJ whole genome shotgun (WGS) entry which is preliminary data.</text>
</comment>
<protein>
    <recommendedName>
        <fullName evidence="2">histidine kinase</fullName>
        <ecNumber evidence="2">2.7.13.3</ecNumber>
    </recommendedName>
</protein>
<reference evidence="11 12" key="1">
    <citation type="submission" date="2016-11" db="EMBL/GenBank/DDBJ databases">
        <title>Study of marine rhodopsin-containing bacteria.</title>
        <authorList>
            <person name="Yoshizawa S."/>
            <person name="Kumagai Y."/>
            <person name="Kogure K."/>
        </authorList>
    </citation>
    <scope>NUCLEOTIDE SEQUENCE [LARGE SCALE GENOMIC DNA]</scope>
    <source>
        <strain evidence="11 12">SG-29</strain>
    </source>
</reference>
<dbReference type="PANTHER" id="PTHR24421">
    <property type="entry name" value="NITRATE/NITRITE SENSOR PROTEIN NARX-RELATED"/>
    <property type="match status" value="1"/>
</dbReference>
<dbReference type="EMBL" id="MQWB01000001">
    <property type="protein sequence ID" value="OZC02423.1"/>
    <property type="molecule type" value="Genomic_DNA"/>
</dbReference>
<feature type="signal peptide" evidence="9">
    <location>
        <begin position="1"/>
        <end position="17"/>
    </location>
</feature>
<dbReference type="CDD" id="cd16917">
    <property type="entry name" value="HATPase_UhpB-NarQ-NarX-like"/>
    <property type="match status" value="1"/>
</dbReference>
<dbReference type="InterPro" id="IPR013783">
    <property type="entry name" value="Ig-like_fold"/>
</dbReference>
<dbReference type="GO" id="GO:0016020">
    <property type="term" value="C:membrane"/>
    <property type="evidence" value="ECO:0007669"/>
    <property type="project" value="InterPro"/>
</dbReference>
<keyword evidence="6" id="KW-0418">Kinase</keyword>
<evidence type="ECO:0000313" key="11">
    <source>
        <dbReference type="EMBL" id="OZC02423.1"/>
    </source>
</evidence>
<dbReference type="Pfam" id="PF07494">
    <property type="entry name" value="Reg_prop"/>
    <property type="match status" value="2"/>
</dbReference>
<evidence type="ECO:0000256" key="8">
    <source>
        <dbReference type="ARBA" id="ARBA00023012"/>
    </source>
</evidence>
<evidence type="ECO:0000256" key="9">
    <source>
        <dbReference type="SAM" id="SignalP"/>
    </source>
</evidence>
<dbReference type="RefSeq" id="WP_094546663.1">
    <property type="nucleotide sequence ID" value="NZ_MQWB01000001.1"/>
</dbReference>
<accession>A0A259TXD3</accession>
<dbReference type="SMART" id="SM00387">
    <property type="entry name" value="HATPase_c"/>
    <property type="match status" value="1"/>
</dbReference>
<dbReference type="OrthoDB" id="9809670at2"/>